<feature type="domain" description="Tetrapyrrole biosynthesis uroporphyrinogen III synthase" evidence="1">
    <location>
        <begin position="36"/>
        <end position="226"/>
    </location>
</feature>
<dbReference type="GO" id="GO:0004852">
    <property type="term" value="F:uroporphyrinogen-III synthase activity"/>
    <property type="evidence" value="ECO:0007669"/>
    <property type="project" value="InterPro"/>
</dbReference>
<accession>A0A8J7LRM9</accession>
<dbReference type="InterPro" id="IPR003754">
    <property type="entry name" value="4pyrrol_synth_uPrphyn_synth"/>
</dbReference>
<dbReference type="Pfam" id="PF02602">
    <property type="entry name" value="HEM4"/>
    <property type="match status" value="1"/>
</dbReference>
<sequence length="246" mass="25993">MTRPNPILLMTRTPDASDRFYRQLPPDLRARLDLCVSPLIGIEEVGGEIDVADARGVVFTSSNGVLVASRRSARRDLPAFCVGQATTDAAKAAGWHARCLGASAEEFVPALLAEQVEAPLLHLSGTHTRGGVAERLTEGGCPTRGQAIYDQVLLPLTDEATVLLQSGRAVIVPIFSPRTARHFADQCPKTANPCLIALSAAVAAPLAGLSAWQPLVADRPDADSMAACVQSSADRFCRVERSGGAQ</sequence>
<evidence type="ECO:0000313" key="2">
    <source>
        <dbReference type="EMBL" id="MBJ6372013.1"/>
    </source>
</evidence>
<dbReference type="GO" id="GO:0033014">
    <property type="term" value="P:tetrapyrrole biosynthetic process"/>
    <property type="evidence" value="ECO:0007669"/>
    <property type="project" value="InterPro"/>
</dbReference>
<dbReference type="Gene3D" id="3.40.50.10090">
    <property type="match status" value="1"/>
</dbReference>
<dbReference type="EMBL" id="JAELVR010000006">
    <property type="protein sequence ID" value="MBJ6372013.1"/>
    <property type="molecule type" value="Genomic_DNA"/>
</dbReference>
<reference evidence="2" key="1">
    <citation type="submission" date="2020-12" db="EMBL/GenBank/DDBJ databases">
        <title>Sedimentitalea sp. nov., isolated from sand in Incheon.</title>
        <authorList>
            <person name="Kim W."/>
        </authorList>
    </citation>
    <scope>NUCLEOTIDE SEQUENCE</scope>
    <source>
        <strain evidence="2">CAU 1593</strain>
    </source>
</reference>
<dbReference type="CDD" id="cd06578">
    <property type="entry name" value="HemD"/>
    <property type="match status" value="1"/>
</dbReference>
<proteinExistence type="predicted"/>
<evidence type="ECO:0000313" key="3">
    <source>
        <dbReference type="Proteomes" id="UP000619079"/>
    </source>
</evidence>
<organism evidence="2 3">
    <name type="scientific">Sedimentitalea arenosa</name>
    <dbReference type="NCBI Taxonomy" id="2798803"/>
    <lineage>
        <taxon>Bacteria</taxon>
        <taxon>Pseudomonadati</taxon>
        <taxon>Pseudomonadota</taxon>
        <taxon>Alphaproteobacteria</taxon>
        <taxon>Rhodobacterales</taxon>
        <taxon>Paracoccaceae</taxon>
        <taxon>Sedimentitalea</taxon>
    </lineage>
</organism>
<keyword evidence="3" id="KW-1185">Reference proteome</keyword>
<evidence type="ECO:0000259" key="1">
    <source>
        <dbReference type="Pfam" id="PF02602"/>
    </source>
</evidence>
<dbReference type="InterPro" id="IPR036108">
    <property type="entry name" value="4pyrrol_syn_uPrphyn_synt_sf"/>
</dbReference>
<name>A0A8J7LRM9_9RHOB</name>
<protein>
    <submittedName>
        <fullName evidence="2">Uroporphyrinogen-III synthase</fullName>
    </submittedName>
</protein>
<gene>
    <name evidence="2" type="ORF">JF290_10785</name>
</gene>
<dbReference type="SUPFAM" id="SSF69618">
    <property type="entry name" value="HemD-like"/>
    <property type="match status" value="1"/>
</dbReference>
<dbReference type="Proteomes" id="UP000619079">
    <property type="component" value="Unassembled WGS sequence"/>
</dbReference>
<dbReference type="AlphaFoldDB" id="A0A8J7LRM9"/>
<dbReference type="RefSeq" id="WP_199024880.1">
    <property type="nucleotide sequence ID" value="NZ_JAELVR010000006.1"/>
</dbReference>
<comment type="caution">
    <text evidence="2">The sequence shown here is derived from an EMBL/GenBank/DDBJ whole genome shotgun (WGS) entry which is preliminary data.</text>
</comment>